<dbReference type="CDD" id="cd00075">
    <property type="entry name" value="HATPase"/>
    <property type="match status" value="1"/>
</dbReference>
<dbReference type="Pfam" id="PF00512">
    <property type="entry name" value="HisKA"/>
    <property type="match status" value="1"/>
</dbReference>
<dbReference type="SUPFAM" id="SSF47384">
    <property type="entry name" value="Homodimeric domain of signal transducing histidine kinase"/>
    <property type="match status" value="1"/>
</dbReference>
<keyword evidence="9" id="KW-1185">Reference proteome</keyword>
<dbReference type="Gene3D" id="1.10.287.130">
    <property type="match status" value="1"/>
</dbReference>
<dbReference type="InterPro" id="IPR003594">
    <property type="entry name" value="HATPase_dom"/>
</dbReference>
<evidence type="ECO:0000313" key="9">
    <source>
        <dbReference type="Proteomes" id="UP000004728"/>
    </source>
</evidence>
<dbReference type="Pfam" id="PF12860">
    <property type="entry name" value="PAS_7"/>
    <property type="match status" value="2"/>
</dbReference>
<evidence type="ECO:0000256" key="1">
    <source>
        <dbReference type="ARBA" id="ARBA00000085"/>
    </source>
</evidence>
<gene>
    <name evidence="8" type="ORF">Y88_0744</name>
</gene>
<comment type="catalytic activity">
    <reaction evidence="1">
        <text>ATP + protein L-histidine = ADP + protein N-phospho-L-histidine.</text>
        <dbReference type="EC" id="2.7.13.3"/>
    </reaction>
</comment>
<dbReference type="InterPro" id="IPR005467">
    <property type="entry name" value="His_kinase_dom"/>
</dbReference>
<dbReference type="SUPFAM" id="SSF55874">
    <property type="entry name" value="ATPase domain of HSP90 chaperone/DNA topoisomerase II/histidine kinase"/>
    <property type="match status" value="1"/>
</dbReference>
<sequence length="785" mass="86361">MHLNQAALVVIGLLLAAWTTVAAWAVLAARARQRRADASLRLARRLGRMVEEAPAMPMVVRVDGRIEGPARLAGWFGFETMPGYLSELEAGAHGGERGFDEYQLSLLSDAVRRTQKTAAPFRLNLTPCGSKRALGVRGHLADPQISPAGAALVWFFDFTESEEELRHLRAETAGARADFAGLSGLIEAAPLPMWFRGPDLALRLVNTAYVRAVGARTGEDVVLDGVELVETVDGATPRDIARLAQARHMPIERVVSATIGGQRRSLRVIDLPLGDDGVAGYAVDIEEMEELTRQFRRFRAAQRQMLDTMSAGIAQFDERRNLVFVNQPFLRLFNIPQAWVVDTPPFDRVLDRMRDAGRLPEVRDFPEWRRERQGWFLSREAREEPWLLSDGTHLRVVAQPMPDGGLLMMFEDRTEQLQLSATRDTLLRSRTATFDNLFESLAAFGPDSRVQLWNRRFVADWGLDEEFLDSHPRADALLARMAVKLRRPGQVATIGQVIEAATLERRQQSGRLELADGRYLAFAGVPLPDGNGLLTILDITDSQKAETMLRERNAALLEADAVKTRFIANMSYEFRTPLTSIGGFAEMLQSGLAGDLPERAKEYVGAILTSVKRLGEQIETVLDLSQGEAGTLPIAREAVAIFPLLSEVVHERDEALTEGGLTLDLRGTEAVGTVTGDPRRLRRAFGHLVDNAIAATGQGGRILVECTRRPDRKVQVVVSDNGRGMEPAQLARALEGLAISSDGRSIERRSGLGLPLVRQLIEAHGGSIEIMSEPGQGTSAVVVLP</sequence>
<dbReference type="InterPro" id="IPR036890">
    <property type="entry name" value="HATPase_C_sf"/>
</dbReference>
<proteinExistence type="predicted"/>
<dbReference type="OrthoDB" id="9797304at2"/>
<evidence type="ECO:0000256" key="6">
    <source>
        <dbReference type="ARBA" id="ARBA00023012"/>
    </source>
</evidence>
<dbReference type="Proteomes" id="UP000004728">
    <property type="component" value="Unassembled WGS sequence"/>
</dbReference>
<dbReference type="InterPro" id="IPR050736">
    <property type="entry name" value="Sensor_HK_Regulatory"/>
</dbReference>
<accession>F1Z9Q5</accession>
<dbReference type="InterPro" id="IPR003661">
    <property type="entry name" value="HisK_dim/P_dom"/>
</dbReference>
<dbReference type="InterPro" id="IPR036097">
    <property type="entry name" value="HisK_dim/P_sf"/>
</dbReference>
<protein>
    <recommendedName>
        <fullName evidence="2">histidine kinase</fullName>
        <ecNumber evidence="2">2.7.13.3</ecNumber>
    </recommendedName>
</protein>
<dbReference type="InParanoid" id="F1Z9Q5"/>
<dbReference type="EC" id="2.7.13.3" evidence="2"/>
<dbReference type="GO" id="GO:0000155">
    <property type="term" value="F:phosphorelay sensor kinase activity"/>
    <property type="evidence" value="ECO:0007669"/>
    <property type="project" value="InterPro"/>
</dbReference>
<dbReference type="PRINTS" id="PR00344">
    <property type="entry name" value="BCTRLSENSOR"/>
</dbReference>
<dbReference type="HOGENOM" id="CLU_018130_0_0_5"/>
<dbReference type="Gene3D" id="3.30.565.10">
    <property type="entry name" value="Histidine kinase-like ATPase, C-terminal domain"/>
    <property type="match status" value="1"/>
</dbReference>
<dbReference type="STRING" id="983920.Y88_0744"/>
<dbReference type="PROSITE" id="PS50109">
    <property type="entry name" value="HIS_KIN"/>
    <property type="match status" value="1"/>
</dbReference>
<evidence type="ECO:0000256" key="5">
    <source>
        <dbReference type="ARBA" id="ARBA00022777"/>
    </source>
</evidence>
<evidence type="ECO:0000256" key="3">
    <source>
        <dbReference type="ARBA" id="ARBA00022553"/>
    </source>
</evidence>
<dbReference type="Gene3D" id="3.30.450.20">
    <property type="entry name" value="PAS domain"/>
    <property type="match status" value="2"/>
</dbReference>
<dbReference type="SUPFAM" id="SSF55785">
    <property type="entry name" value="PYP-like sensor domain (PAS domain)"/>
    <property type="match status" value="2"/>
</dbReference>
<comment type="caution">
    <text evidence="8">The sequence shown here is derived from an EMBL/GenBank/DDBJ whole genome shotgun (WGS) entry which is preliminary data.</text>
</comment>
<dbReference type="eggNOG" id="COG0642">
    <property type="taxonomic scope" value="Bacteria"/>
</dbReference>
<dbReference type="SMART" id="SM00388">
    <property type="entry name" value="HisKA"/>
    <property type="match status" value="1"/>
</dbReference>
<dbReference type="InterPro" id="IPR004358">
    <property type="entry name" value="Sig_transdc_His_kin-like_C"/>
</dbReference>
<dbReference type="AlphaFoldDB" id="F1Z9Q5"/>
<evidence type="ECO:0000256" key="4">
    <source>
        <dbReference type="ARBA" id="ARBA00022679"/>
    </source>
</evidence>
<dbReference type="SMART" id="SM00387">
    <property type="entry name" value="HATPase_c"/>
    <property type="match status" value="1"/>
</dbReference>
<feature type="domain" description="Histidine kinase" evidence="7">
    <location>
        <begin position="569"/>
        <end position="785"/>
    </location>
</feature>
<dbReference type="CDD" id="cd00082">
    <property type="entry name" value="HisKA"/>
    <property type="match status" value="1"/>
</dbReference>
<name>F1Z9Q5_9SPHN</name>
<organism evidence="8 9">
    <name type="scientific">Novosphingobium nitrogenifigens DSM 19370</name>
    <dbReference type="NCBI Taxonomy" id="983920"/>
    <lineage>
        <taxon>Bacteria</taxon>
        <taxon>Pseudomonadati</taxon>
        <taxon>Pseudomonadota</taxon>
        <taxon>Alphaproteobacteria</taxon>
        <taxon>Sphingomonadales</taxon>
        <taxon>Sphingomonadaceae</taxon>
        <taxon>Novosphingobium</taxon>
    </lineage>
</organism>
<dbReference type="RefSeq" id="WP_008066376.1">
    <property type="nucleotide sequence ID" value="NZ_AQWK01000002.1"/>
</dbReference>
<reference evidence="8 9" key="1">
    <citation type="journal article" date="2012" name="J. Bacteriol.">
        <title>Draft Genome Sequence of Novosphingobium nitrogenifigens Y88T.</title>
        <authorList>
            <person name="Strabala T.J."/>
            <person name="Macdonald L."/>
            <person name="Liu V."/>
            <person name="Smit A.M."/>
        </authorList>
    </citation>
    <scope>NUCLEOTIDE SEQUENCE [LARGE SCALE GENOMIC DNA]</scope>
    <source>
        <strain evidence="8 9">DSM 19370</strain>
    </source>
</reference>
<keyword evidence="5 8" id="KW-0418">Kinase</keyword>
<evidence type="ECO:0000313" key="8">
    <source>
        <dbReference type="EMBL" id="EGD58687.1"/>
    </source>
</evidence>
<dbReference type="InterPro" id="IPR035965">
    <property type="entry name" value="PAS-like_dom_sf"/>
</dbReference>
<keyword evidence="4" id="KW-0808">Transferase</keyword>
<dbReference type="Pfam" id="PF02518">
    <property type="entry name" value="HATPase_c"/>
    <property type="match status" value="1"/>
</dbReference>
<keyword evidence="3" id="KW-0597">Phosphoprotein</keyword>
<dbReference type="PANTHER" id="PTHR43711:SF1">
    <property type="entry name" value="HISTIDINE KINASE 1"/>
    <property type="match status" value="1"/>
</dbReference>
<dbReference type="EMBL" id="AEWJ01000041">
    <property type="protein sequence ID" value="EGD58687.1"/>
    <property type="molecule type" value="Genomic_DNA"/>
</dbReference>
<evidence type="ECO:0000259" key="7">
    <source>
        <dbReference type="PROSITE" id="PS50109"/>
    </source>
</evidence>
<dbReference type="PANTHER" id="PTHR43711">
    <property type="entry name" value="TWO-COMPONENT HISTIDINE KINASE"/>
    <property type="match status" value="1"/>
</dbReference>
<keyword evidence="6" id="KW-0902">Two-component regulatory system</keyword>
<evidence type="ECO:0000256" key="2">
    <source>
        <dbReference type="ARBA" id="ARBA00012438"/>
    </source>
</evidence>